<dbReference type="RefSeq" id="WP_277443845.1">
    <property type="nucleotide sequence ID" value="NZ_JAKOAV010000015.1"/>
</dbReference>
<dbReference type="GO" id="GO:0004386">
    <property type="term" value="F:helicase activity"/>
    <property type="evidence" value="ECO:0007669"/>
    <property type="project" value="UniProtKB-KW"/>
</dbReference>
<keyword evidence="1" id="KW-0547">Nucleotide-binding</keyword>
<dbReference type="InterPro" id="IPR001650">
    <property type="entry name" value="Helicase_C-like"/>
</dbReference>
<dbReference type="EMBL" id="JAKOAV010000015">
    <property type="protein sequence ID" value="MDF9408518.1"/>
    <property type="molecule type" value="Genomic_DNA"/>
</dbReference>
<evidence type="ECO:0000259" key="6">
    <source>
        <dbReference type="PROSITE" id="PS51194"/>
    </source>
</evidence>
<dbReference type="SUPFAM" id="SSF52540">
    <property type="entry name" value="P-loop containing nucleoside triphosphate hydrolases"/>
    <property type="match status" value="2"/>
</dbReference>
<sequence>MSAVIPDFKPGQSVYHPDLGEGVITAFSPGGYAAVFFKSVGLRQVPVETLRRQLTWEQRVISGLRQVSPKNLELLWLSWEAEQLPLMESASTLTSAKVDLLPHQVVLVHRLAMASPRRYLIADEVGLGKTVETALILRELASRGQMKRALMIVPAGLVNNWARELNETFNLDFEIFGSEGDVTDRKSNAFAKHNRLIASVDTLKRPARVKRLLEAPPWDLVVFDEAHHLSAYKNGRRVKKTENYKLSEAIRDHCRDLLLLSATPHQGDHFRFWMLVRLLDPTLFQNEQEMVESRHRLNAVVIRRTKADACKADGRPIFARRLVNTQAFHLNNDELKFYNALQDYLRDGYNLAETQGGKGRALGFVMTIFQKIAASSFAAVKKTLRRRLLMLTIHEAIHCDQNMDVDGRDNALSEARALIHDMFDVPFDPIGRAEAERILADYRLRVLRKIEESETFILNYDLQGTSDIAAGTAEEAAADFVSLALPEERRRIFSLLERFPGGIETKIIELLRALGEIWQANQSEKVVIFTTYLGSVDSIKGAIESTFPGQGVEVLKGGDHGSKTAAEKRFKRPDGPRVLICTAAGREGINLQFSRILFNHDLPWNPMDLEQRIGRIHRYGQKSTAQVYNFVAADTIEGKIYLMLEEKLKEIARTLGKVDENGQVSEDLRSQILGQLFERLSYDRLYQDAVRDPALRRTRQEIEVAMENAARARNVVFELFQDLEGFNISDYQAHDDKGAGMLRLIHFATIALQYKNGKLIEVEKGKTYIADIGNGQSVRFTTQRDIAIEDENLSLLGLEHPLIQQLLEAYTNLPPEDRALRGKIPSLNNTGVLTVWHIEVLGAKGQIQRLIIPLGVNREGERTRSIEQAWTMLQQLQPSLGDGFTADWLEHIISEVIPPMLQRELQYKGALPEGAMFSAKLLGLVELV</sequence>
<dbReference type="InterPro" id="IPR027417">
    <property type="entry name" value="P-loop_NTPase"/>
</dbReference>
<dbReference type="Proteomes" id="UP001154312">
    <property type="component" value="Unassembled WGS sequence"/>
</dbReference>
<dbReference type="InterPro" id="IPR038718">
    <property type="entry name" value="SNF2-like_sf"/>
</dbReference>
<accession>A0A9X4JW56</accession>
<feature type="domain" description="Helicase ATP-binding" evidence="5">
    <location>
        <begin position="110"/>
        <end position="282"/>
    </location>
</feature>
<gene>
    <name evidence="7" type="ORF">L7E55_09130</name>
</gene>
<name>A0A9X4JW56_9FIRM</name>
<dbReference type="InterPro" id="IPR049730">
    <property type="entry name" value="SNF2/RAD54-like_C"/>
</dbReference>
<keyword evidence="2" id="KW-0378">Hydrolase</keyword>
<dbReference type="PROSITE" id="PS51192">
    <property type="entry name" value="HELICASE_ATP_BIND_1"/>
    <property type="match status" value="1"/>
</dbReference>
<evidence type="ECO:0000313" key="8">
    <source>
        <dbReference type="Proteomes" id="UP001154312"/>
    </source>
</evidence>
<dbReference type="CDD" id="cd18011">
    <property type="entry name" value="DEXDc_RapA"/>
    <property type="match status" value="1"/>
</dbReference>
<dbReference type="AlphaFoldDB" id="A0A9X4JW56"/>
<dbReference type="SMART" id="SM00490">
    <property type="entry name" value="HELICc"/>
    <property type="match status" value="1"/>
</dbReference>
<dbReference type="InterPro" id="IPR014001">
    <property type="entry name" value="Helicase_ATP-bd"/>
</dbReference>
<proteinExistence type="predicted"/>
<evidence type="ECO:0000256" key="4">
    <source>
        <dbReference type="ARBA" id="ARBA00022840"/>
    </source>
</evidence>
<dbReference type="PROSITE" id="PS51194">
    <property type="entry name" value="HELICASE_CTER"/>
    <property type="match status" value="1"/>
</dbReference>
<evidence type="ECO:0000313" key="7">
    <source>
        <dbReference type="EMBL" id="MDF9408518.1"/>
    </source>
</evidence>
<dbReference type="Gene3D" id="3.40.50.10810">
    <property type="entry name" value="Tandem AAA-ATPase domain"/>
    <property type="match status" value="1"/>
</dbReference>
<evidence type="ECO:0000259" key="5">
    <source>
        <dbReference type="PROSITE" id="PS51192"/>
    </source>
</evidence>
<evidence type="ECO:0000256" key="3">
    <source>
        <dbReference type="ARBA" id="ARBA00022806"/>
    </source>
</evidence>
<dbReference type="PANTHER" id="PTHR10799">
    <property type="entry name" value="SNF2/RAD54 HELICASE FAMILY"/>
    <property type="match status" value="1"/>
</dbReference>
<dbReference type="CDD" id="cd18793">
    <property type="entry name" value="SF2_C_SNF"/>
    <property type="match status" value="1"/>
</dbReference>
<dbReference type="InterPro" id="IPR057342">
    <property type="entry name" value="DEXDc_RapA"/>
</dbReference>
<keyword evidence="8" id="KW-1185">Reference proteome</keyword>
<keyword evidence="3 7" id="KW-0347">Helicase</keyword>
<dbReference type="Pfam" id="PF00176">
    <property type="entry name" value="SNF2-rel_dom"/>
    <property type="match status" value="1"/>
</dbReference>
<dbReference type="GO" id="GO:0005524">
    <property type="term" value="F:ATP binding"/>
    <property type="evidence" value="ECO:0007669"/>
    <property type="project" value="UniProtKB-KW"/>
</dbReference>
<dbReference type="SMART" id="SM00487">
    <property type="entry name" value="DEXDc"/>
    <property type="match status" value="1"/>
</dbReference>
<reference evidence="7" key="1">
    <citation type="submission" date="2022-02" db="EMBL/GenBank/DDBJ databases">
        <authorList>
            <person name="Leng L."/>
        </authorList>
    </citation>
    <scope>NUCLEOTIDE SEQUENCE</scope>
    <source>
        <strain evidence="7">JI</strain>
    </source>
</reference>
<comment type="caution">
    <text evidence="7">The sequence shown here is derived from an EMBL/GenBank/DDBJ whole genome shotgun (WGS) entry which is preliminary data.</text>
</comment>
<dbReference type="Pfam" id="PF00271">
    <property type="entry name" value="Helicase_C"/>
    <property type="match status" value="1"/>
</dbReference>
<dbReference type="InterPro" id="IPR000330">
    <property type="entry name" value="SNF2_N"/>
</dbReference>
<protein>
    <submittedName>
        <fullName evidence="7">DEAD/DEAH box helicase</fullName>
    </submittedName>
</protein>
<evidence type="ECO:0000256" key="1">
    <source>
        <dbReference type="ARBA" id="ARBA00022741"/>
    </source>
</evidence>
<feature type="domain" description="Helicase C-terminal" evidence="6">
    <location>
        <begin position="506"/>
        <end position="659"/>
    </location>
</feature>
<dbReference type="GO" id="GO:0016787">
    <property type="term" value="F:hydrolase activity"/>
    <property type="evidence" value="ECO:0007669"/>
    <property type="project" value="UniProtKB-KW"/>
</dbReference>
<organism evidence="7 8">
    <name type="scientific">Pelotomaculum isophthalicicum JI</name>
    <dbReference type="NCBI Taxonomy" id="947010"/>
    <lineage>
        <taxon>Bacteria</taxon>
        <taxon>Bacillati</taxon>
        <taxon>Bacillota</taxon>
        <taxon>Clostridia</taxon>
        <taxon>Eubacteriales</taxon>
        <taxon>Desulfotomaculaceae</taxon>
        <taxon>Pelotomaculum</taxon>
    </lineage>
</organism>
<evidence type="ECO:0000256" key="2">
    <source>
        <dbReference type="ARBA" id="ARBA00022801"/>
    </source>
</evidence>
<dbReference type="Gene3D" id="3.40.50.300">
    <property type="entry name" value="P-loop containing nucleotide triphosphate hydrolases"/>
    <property type="match status" value="1"/>
</dbReference>
<keyword evidence="4" id="KW-0067">ATP-binding</keyword>